<evidence type="ECO:0000259" key="1">
    <source>
        <dbReference type="Pfam" id="PF17667"/>
    </source>
</evidence>
<protein>
    <recommendedName>
        <fullName evidence="1">Fungal-type protein kinase domain-containing protein</fullName>
    </recommendedName>
</protein>
<dbReference type="EMBL" id="KV425976">
    <property type="protein sequence ID" value="KZV94219.1"/>
    <property type="molecule type" value="Genomic_DNA"/>
</dbReference>
<reference evidence="2 3" key="1">
    <citation type="journal article" date="2016" name="Mol. Biol. Evol.">
        <title>Comparative Genomics of Early-Diverging Mushroom-Forming Fungi Provides Insights into the Origins of Lignocellulose Decay Capabilities.</title>
        <authorList>
            <person name="Nagy L.G."/>
            <person name="Riley R."/>
            <person name="Tritt A."/>
            <person name="Adam C."/>
            <person name="Daum C."/>
            <person name="Floudas D."/>
            <person name="Sun H."/>
            <person name="Yadav J.S."/>
            <person name="Pangilinan J."/>
            <person name="Larsson K.H."/>
            <person name="Matsuura K."/>
            <person name="Barry K."/>
            <person name="Labutti K."/>
            <person name="Kuo R."/>
            <person name="Ohm R.A."/>
            <person name="Bhattacharya S.S."/>
            <person name="Shirouzu T."/>
            <person name="Yoshinaga Y."/>
            <person name="Martin F.M."/>
            <person name="Grigoriev I.V."/>
            <person name="Hibbett D.S."/>
        </authorList>
    </citation>
    <scope>NUCLEOTIDE SEQUENCE [LARGE SCALE GENOMIC DNA]</scope>
    <source>
        <strain evidence="2 3">HHB12029</strain>
    </source>
</reference>
<evidence type="ECO:0000313" key="3">
    <source>
        <dbReference type="Proteomes" id="UP000077266"/>
    </source>
</evidence>
<dbReference type="AlphaFoldDB" id="A0A166AQL9"/>
<feature type="domain" description="Fungal-type protein kinase" evidence="1">
    <location>
        <begin position="383"/>
        <end position="443"/>
    </location>
</feature>
<evidence type="ECO:0000313" key="2">
    <source>
        <dbReference type="EMBL" id="KZV94219.1"/>
    </source>
</evidence>
<dbReference type="InterPro" id="IPR040976">
    <property type="entry name" value="Pkinase_fungal"/>
</dbReference>
<name>A0A166AQL9_EXIGL</name>
<gene>
    <name evidence="2" type="ORF">EXIGLDRAFT_835100</name>
</gene>
<dbReference type="OrthoDB" id="5584477at2759"/>
<proteinExistence type="predicted"/>
<accession>A0A166AQL9</accession>
<dbReference type="InParanoid" id="A0A166AQL9"/>
<dbReference type="Proteomes" id="UP000077266">
    <property type="component" value="Unassembled WGS sequence"/>
</dbReference>
<organism evidence="2 3">
    <name type="scientific">Exidia glandulosa HHB12029</name>
    <dbReference type="NCBI Taxonomy" id="1314781"/>
    <lineage>
        <taxon>Eukaryota</taxon>
        <taxon>Fungi</taxon>
        <taxon>Dikarya</taxon>
        <taxon>Basidiomycota</taxon>
        <taxon>Agaricomycotina</taxon>
        <taxon>Agaricomycetes</taxon>
        <taxon>Auriculariales</taxon>
        <taxon>Exidiaceae</taxon>
        <taxon>Exidia</taxon>
    </lineage>
</organism>
<dbReference type="Pfam" id="PF17667">
    <property type="entry name" value="Pkinase_fungal"/>
    <property type="match status" value="1"/>
</dbReference>
<sequence length="481" mass="53842">MPVLASRTPLKPAVLPPRRNTQAAYVQAEMAKVVAWVDEKYVDNVEQDLRKITSRTVATTSVWDAIANAPGVVAAFERLKERLPLHKVLEADLYNPIVLLCNQISLAYASHMGLLRGNVIIFSSPHLTVTRGDFLDARAKSYLVSFPGSQKELRAVIRKLVAKPKTPYTCAQPWQLLSSVGEVKPRPKAGDLGQVKEYITLAKQYLPDHSEVHACHVTKKVLLYSLNSCGLWQSAAQDLDQLDAWVVHVALVYRSFLGRDRSLHPSLEQEEFIRWDYSFDGAQHVLAPFYVGAVPGRMTWAAFEVGDRGDVPSTTSLYGRAYFQLPPLGLVKVAWQDTKRRYSEGELLQHAHAGGWIPGLVRQRSFLSGDATQPLEAPGKPNEQKIKRIKHTLYLESIGQPLSMCTDYLHILKVIFDGIEMHLHLFERGILHRDISWANVLCNPRHLSAGNEDKKSVERPCISQILGNPQGEPCVLLADKD</sequence>
<keyword evidence="3" id="KW-1185">Reference proteome</keyword>